<keyword evidence="5" id="KW-0560">Oxidoreductase</keyword>
<dbReference type="GO" id="GO:0050661">
    <property type="term" value="F:NADP binding"/>
    <property type="evidence" value="ECO:0007669"/>
    <property type="project" value="InterPro"/>
</dbReference>
<dbReference type="AlphaFoldDB" id="A0AA88K814"/>
<evidence type="ECO:0000256" key="4">
    <source>
        <dbReference type="ARBA" id="ARBA00022857"/>
    </source>
</evidence>
<dbReference type="Proteomes" id="UP000326380">
    <property type="component" value="Unassembled WGS sequence"/>
</dbReference>
<dbReference type="Pfam" id="PF00743">
    <property type="entry name" value="FMO-like"/>
    <property type="match status" value="1"/>
</dbReference>
<dbReference type="PANTHER" id="PTHR23023">
    <property type="entry name" value="DIMETHYLANILINE MONOOXYGENASE"/>
    <property type="match status" value="1"/>
</dbReference>
<keyword evidence="7" id="KW-1185">Reference proteome</keyword>
<proteinExistence type="inferred from homology"/>
<reference evidence="6 7" key="1">
    <citation type="submission" date="2019-09" db="EMBL/GenBank/DDBJ databases">
        <title>Genome sequence of Hymenobacter sp. M3.</title>
        <authorList>
            <person name="Srinivasan S."/>
        </authorList>
    </citation>
    <scope>NUCLEOTIDE SEQUENCE [LARGE SCALE GENOMIC DNA]</scope>
    <source>
        <strain evidence="6 7">M3</strain>
    </source>
</reference>
<keyword evidence="3" id="KW-0274">FAD</keyword>
<keyword evidence="2" id="KW-0285">Flavoprotein</keyword>
<dbReference type="InterPro" id="IPR050346">
    <property type="entry name" value="FMO-like"/>
</dbReference>
<evidence type="ECO:0000313" key="6">
    <source>
        <dbReference type="EMBL" id="KAA9339321.1"/>
    </source>
</evidence>
<keyword evidence="6" id="KW-0503">Monooxygenase</keyword>
<comment type="caution">
    <text evidence="6">The sequence shown here is derived from an EMBL/GenBank/DDBJ whole genome shotgun (WGS) entry which is preliminary data.</text>
</comment>
<dbReference type="EMBL" id="VTWU01000001">
    <property type="protein sequence ID" value="KAA9339321.1"/>
    <property type="molecule type" value="Genomic_DNA"/>
</dbReference>
<keyword evidence="4" id="KW-0521">NADP</keyword>
<dbReference type="InterPro" id="IPR036188">
    <property type="entry name" value="FAD/NAD-bd_sf"/>
</dbReference>
<dbReference type="InterPro" id="IPR000960">
    <property type="entry name" value="Flavin_mOase"/>
</dbReference>
<organism evidence="6 7">
    <name type="scientific">Hymenobacter busanensis</name>
    <dbReference type="NCBI Taxonomy" id="2607656"/>
    <lineage>
        <taxon>Bacteria</taxon>
        <taxon>Pseudomonadati</taxon>
        <taxon>Bacteroidota</taxon>
        <taxon>Cytophagia</taxon>
        <taxon>Cytophagales</taxon>
        <taxon>Hymenobacteraceae</taxon>
        <taxon>Hymenobacter</taxon>
    </lineage>
</organism>
<evidence type="ECO:0000313" key="7">
    <source>
        <dbReference type="Proteomes" id="UP000326380"/>
    </source>
</evidence>
<name>A0AA88K814_9BACT</name>
<dbReference type="PRINTS" id="PR00370">
    <property type="entry name" value="FMOXYGENASE"/>
</dbReference>
<dbReference type="Gene3D" id="3.50.50.60">
    <property type="entry name" value="FAD/NAD(P)-binding domain"/>
    <property type="match status" value="1"/>
</dbReference>
<accession>A0AA88K814</accession>
<dbReference type="InterPro" id="IPR020946">
    <property type="entry name" value="Flavin_mOase-like"/>
</dbReference>
<dbReference type="PIRSF" id="PIRSF000332">
    <property type="entry name" value="FMO"/>
    <property type="match status" value="1"/>
</dbReference>
<evidence type="ECO:0000256" key="3">
    <source>
        <dbReference type="ARBA" id="ARBA00022827"/>
    </source>
</evidence>
<dbReference type="GO" id="GO:0004499">
    <property type="term" value="F:N,N-dimethylaniline monooxygenase activity"/>
    <property type="evidence" value="ECO:0007669"/>
    <property type="project" value="InterPro"/>
</dbReference>
<evidence type="ECO:0000256" key="5">
    <source>
        <dbReference type="ARBA" id="ARBA00023002"/>
    </source>
</evidence>
<gene>
    <name evidence="6" type="ORF">F0P96_01460</name>
</gene>
<protein>
    <submittedName>
        <fullName evidence="6">SidA/IucD/PvdA family monooxygenase</fullName>
    </submittedName>
</protein>
<dbReference type="GO" id="GO:0050660">
    <property type="term" value="F:flavin adenine dinucleotide binding"/>
    <property type="evidence" value="ECO:0007669"/>
    <property type="project" value="InterPro"/>
</dbReference>
<sequence>MTLLPTPHATMKTNHVAIIGGGPAGIAAAKSLLEDGLTPVLIEQSNSIGGQWNQGAAHSGIWPNMPANSCHIKMSFSDYEYPAGTPMFPTNQQVLAYLTGYARQFGVDAHVRLNTRVELISRGPAGQYVIWTVNRDGERRTEVFSHVIVATGRYNKPRYPSTPGLDHFRGRVLHSFDYRGREAFTGKRVLVVGNSISGLEIASDLAFDDSITVISSSRKPRYIVRKLMNGMPTDEAVLTRFGAYVNQVLPPHEAAAGLKQLVLDACGNPADFGGLRPADSIMEAGISQCHDYLAQVADGRIQTVRGIQGFTPTGAILSDGIEVEADVVLLATGYDLHLPFVSEDIRQTVRAGREHLELHDFTFHPDLPNFAFMGLYQQIGSYFVTAELQARWIAACWSGACPQPSTEEMAAGVAASQHFNQFRGMATCQEVAEKLSANLGVAPTLDHYPDLVRELFFGLLAPSQFRLEGHGRQPDARARFERTSRHFTAGQPVPLNEQQIGGLMMLASKLPEHAALQRVAQQLQPEPVEA</sequence>
<evidence type="ECO:0000256" key="2">
    <source>
        <dbReference type="ARBA" id="ARBA00022630"/>
    </source>
</evidence>
<evidence type="ECO:0000256" key="1">
    <source>
        <dbReference type="ARBA" id="ARBA00009183"/>
    </source>
</evidence>
<dbReference type="SUPFAM" id="SSF51905">
    <property type="entry name" value="FAD/NAD(P)-binding domain"/>
    <property type="match status" value="2"/>
</dbReference>
<comment type="similarity">
    <text evidence="1">Belongs to the FMO family.</text>
</comment>